<keyword evidence="3" id="KW-1185">Reference proteome</keyword>
<dbReference type="InterPro" id="IPR023129">
    <property type="entry name" value="MTH889-like_dom_sf"/>
</dbReference>
<dbReference type="AlphaFoldDB" id="A0A1I0CG97"/>
<dbReference type="Proteomes" id="UP000324021">
    <property type="component" value="Unassembled WGS sequence"/>
</dbReference>
<evidence type="ECO:0008006" key="5">
    <source>
        <dbReference type="Google" id="ProtNLM"/>
    </source>
</evidence>
<dbReference type="PANTHER" id="PTHR42240:SF1">
    <property type="entry name" value="DUF211 DOMAIN-CONTAINING PROTEIN"/>
    <property type="match status" value="1"/>
</dbReference>
<dbReference type="EMBL" id="FMZP01000004">
    <property type="protein sequence ID" value="SDC48612.1"/>
    <property type="molecule type" value="Genomic_DNA"/>
</dbReference>
<evidence type="ECO:0000313" key="3">
    <source>
        <dbReference type="Proteomes" id="UP000199320"/>
    </source>
</evidence>
<gene>
    <name evidence="2" type="ORF">SAMN04488694_104160</name>
    <name evidence="1" type="ORF">SAMN05192552_1004142</name>
</gene>
<evidence type="ECO:0000313" key="4">
    <source>
        <dbReference type="Proteomes" id="UP000324021"/>
    </source>
</evidence>
<accession>A0A1I0CG97</accession>
<dbReference type="Gene3D" id="3.30.70.1340">
    <property type="entry name" value="MTH889-like domain"/>
    <property type="match status" value="1"/>
</dbReference>
<dbReference type="STRING" id="392421.SAMN04488694_104160"/>
<proteinExistence type="predicted"/>
<sequence length="97" mass="10376">MAAPIRRLVLDVMKPHEPDILEFAQFVADSDGIAGVNVALIETDRVVQNLKVTLEGEDIDAVAVEDAIADLGGTVHSIDAVVCGTRMVDDHETPQDP</sequence>
<dbReference type="InterPro" id="IPR003831">
    <property type="entry name" value="DUF211"/>
</dbReference>
<dbReference type="PANTHER" id="PTHR42240">
    <property type="entry name" value="DUF211 DOMAIN-CONTAINING PROTEIN"/>
    <property type="match status" value="1"/>
</dbReference>
<dbReference type="Proteomes" id="UP000199320">
    <property type="component" value="Unassembled WGS sequence"/>
</dbReference>
<dbReference type="RefSeq" id="WP_092931029.1">
    <property type="nucleotide sequence ID" value="NZ_FMZP01000004.1"/>
</dbReference>
<name>A0A1I0CG97_9EURY</name>
<reference evidence="2" key="2">
    <citation type="submission" date="2016-10" db="EMBL/GenBank/DDBJ databases">
        <authorList>
            <person name="de Groot N.N."/>
        </authorList>
    </citation>
    <scope>NUCLEOTIDE SEQUENCE [LARGE SCALE GENOMIC DNA]</scope>
    <source>
        <strain evidence="2">CDM_6</strain>
    </source>
</reference>
<organism evidence="2 3">
    <name type="scientific">Natrinema hispanicum</name>
    <dbReference type="NCBI Taxonomy" id="392421"/>
    <lineage>
        <taxon>Archaea</taxon>
        <taxon>Methanobacteriati</taxon>
        <taxon>Methanobacteriota</taxon>
        <taxon>Stenosarchaea group</taxon>
        <taxon>Halobacteria</taxon>
        <taxon>Halobacteriales</taxon>
        <taxon>Natrialbaceae</taxon>
        <taxon>Natrinema</taxon>
    </lineage>
</organism>
<evidence type="ECO:0000313" key="2">
    <source>
        <dbReference type="EMBL" id="SET18374.1"/>
    </source>
</evidence>
<dbReference type="EMBL" id="FOIC01000004">
    <property type="protein sequence ID" value="SET18374.1"/>
    <property type="molecule type" value="Genomic_DNA"/>
</dbReference>
<dbReference type="Pfam" id="PF02680">
    <property type="entry name" value="DUF211"/>
    <property type="match status" value="1"/>
</dbReference>
<reference evidence="3 4" key="1">
    <citation type="submission" date="2016-10" db="EMBL/GenBank/DDBJ databases">
        <authorList>
            <person name="Varghese N."/>
            <person name="Submissions S."/>
        </authorList>
    </citation>
    <scope>NUCLEOTIDE SEQUENCE [LARGE SCALE GENOMIC DNA]</scope>
    <source>
        <strain evidence="1 4">CDM_1</strain>
        <strain evidence="3">CDM_6</strain>
    </source>
</reference>
<evidence type="ECO:0000313" key="1">
    <source>
        <dbReference type="EMBL" id="SDC48612.1"/>
    </source>
</evidence>
<protein>
    <recommendedName>
        <fullName evidence="5">DUF211 domain-containing protein</fullName>
    </recommendedName>
</protein>
<dbReference type="SUPFAM" id="SSF160363">
    <property type="entry name" value="MTH889-like"/>
    <property type="match status" value="1"/>
</dbReference>
<dbReference type="OrthoDB" id="201945at2157"/>